<comment type="caution">
    <text evidence="6">The sequence shown here is derived from an EMBL/GenBank/DDBJ whole genome shotgun (WGS) entry which is preliminary data.</text>
</comment>
<dbReference type="SMART" id="SM00644">
    <property type="entry name" value="Ami_2"/>
    <property type="match status" value="1"/>
</dbReference>
<dbReference type="EC" id="3.5.1.28" evidence="2"/>
<dbReference type="Pfam" id="PF08239">
    <property type="entry name" value="SH3_3"/>
    <property type="match status" value="1"/>
</dbReference>
<dbReference type="PANTHER" id="PTHR30417">
    <property type="entry name" value="N-ACETYLMURAMOYL-L-ALANINE AMIDASE AMID"/>
    <property type="match status" value="1"/>
</dbReference>
<dbReference type="InterPro" id="IPR003646">
    <property type="entry name" value="SH3-like_bac-type"/>
</dbReference>
<dbReference type="CDD" id="cd06583">
    <property type="entry name" value="PGRP"/>
    <property type="match status" value="1"/>
</dbReference>
<dbReference type="GO" id="GO:0009254">
    <property type="term" value="P:peptidoglycan turnover"/>
    <property type="evidence" value="ECO:0007669"/>
    <property type="project" value="TreeGrafter"/>
</dbReference>
<keyword evidence="3" id="KW-0378">Hydrolase</keyword>
<sequence length="274" mass="30618">MKINEDHLLEGGGTTFKESSNHGGAFSTGLPDTVVFHFTAGRDAKSSVQWLCNPEAKASAHLVIGSDKSVTQLVPFDTIAWHAGPSRHGDREGLNKYSIGIELDNAGKLTKHGNQYRSWFEKVYDEKEVVEAVHRNKTIPEYWHAYSEEQITIAIDICFLLMERYGITTILGHEEISPGRKWDPGPAFPLDKIREIILLRDRAEDEGAEAGYVGSIGKVTASKLNIRSTPSLYSTTVAPPLMQNSLVEILRESDGWYEVLNKTQGWVKKEYVKT</sequence>
<dbReference type="GO" id="GO:0009253">
    <property type="term" value="P:peptidoglycan catabolic process"/>
    <property type="evidence" value="ECO:0007669"/>
    <property type="project" value="InterPro"/>
</dbReference>
<dbReference type="InterPro" id="IPR002502">
    <property type="entry name" value="Amidase_domain"/>
</dbReference>
<dbReference type="Proteomes" id="UP000319619">
    <property type="component" value="Unassembled WGS sequence"/>
</dbReference>
<evidence type="ECO:0000256" key="4">
    <source>
        <dbReference type="ARBA" id="ARBA00023316"/>
    </source>
</evidence>
<evidence type="ECO:0000256" key="3">
    <source>
        <dbReference type="ARBA" id="ARBA00022801"/>
    </source>
</evidence>
<gene>
    <name evidence="6" type="ORF">CEE37_08540</name>
</gene>
<evidence type="ECO:0000259" key="5">
    <source>
        <dbReference type="SMART" id="SM00644"/>
    </source>
</evidence>
<protein>
    <recommendedName>
        <fullName evidence="2">N-acetylmuramoyl-L-alanine amidase</fullName>
        <ecNumber evidence="2">3.5.1.28</ecNumber>
    </recommendedName>
</protein>
<dbReference type="PANTHER" id="PTHR30417:SF1">
    <property type="entry name" value="N-ACETYLMURAMOYL-L-ALANINE AMIDASE AMID"/>
    <property type="match status" value="1"/>
</dbReference>
<evidence type="ECO:0000313" key="6">
    <source>
        <dbReference type="EMBL" id="TKJ40365.1"/>
    </source>
</evidence>
<dbReference type="GO" id="GO:0008745">
    <property type="term" value="F:N-acetylmuramoyl-L-alanine amidase activity"/>
    <property type="evidence" value="ECO:0007669"/>
    <property type="project" value="UniProtKB-EC"/>
</dbReference>
<dbReference type="GO" id="GO:0071555">
    <property type="term" value="P:cell wall organization"/>
    <property type="evidence" value="ECO:0007669"/>
    <property type="project" value="UniProtKB-KW"/>
</dbReference>
<feature type="domain" description="N-acetylmuramoyl-L-alanine amidase" evidence="5">
    <location>
        <begin position="19"/>
        <end position="185"/>
    </location>
</feature>
<dbReference type="AlphaFoldDB" id="A0A532UZH9"/>
<organism evidence="6 7">
    <name type="scientific">candidate division LCP-89 bacterium B3_LCP</name>
    <dbReference type="NCBI Taxonomy" id="2012998"/>
    <lineage>
        <taxon>Bacteria</taxon>
        <taxon>Pseudomonadati</taxon>
        <taxon>Bacteria division LCP-89</taxon>
    </lineage>
</organism>
<reference evidence="6 7" key="1">
    <citation type="submission" date="2017-06" db="EMBL/GenBank/DDBJ databases">
        <title>Novel microbial phyla capable of carbon fixation and sulfur reduction in deep-sea sediments.</title>
        <authorList>
            <person name="Huang J."/>
            <person name="Baker B."/>
            <person name="Wang Y."/>
        </authorList>
    </citation>
    <scope>NUCLEOTIDE SEQUENCE [LARGE SCALE GENOMIC DNA]</scope>
    <source>
        <strain evidence="6">B3_LCP</strain>
    </source>
</reference>
<dbReference type="SUPFAM" id="SSF55846">
    <property type="entry name" value="N-acetylmuramoyl-L-alanine amidase-like"/>
    <property type="match status" value="1"/>
</dbReference>
<dbReference type="Gene3D" id="2.30.30.40">
    <property type="entry name" value="SH3 Domains"/>
    <property type="match status" value="1"/>
</dbReference>
<dbReference type="EMBL" id="NJBN01000005">
    <property type="protein sequence ID" value="TKJ40365.1"/>
    <property type="molecule type" value="Genomic_DNA"/>
</dbReference>
<accession>A0A532UZH9</accession>
<comment type="catalytic activity">
    <reaction evidence="1">
        <text>Hydrolyzes the link between N-acetylmuramoyl residues and L-amino acid residues in certain cell-wall glycopeptides.</text>
        <dbReference type="EC" id="3.5.1.28"/>
    </reaction>
</comment>
<name>A0A532UZH9_UNCL8</name>
<evidence type="ECO:0000313" key="7">
    <source>
        <dbReference type="Proteomes" id="UP000319619"/>
    </source>
</evidence>
<dbReference type="Pfam" id="PF01510">
    <property type="entry name" value="Amidase_2"/>
    <property type="match status" value="1"/>
</dbReference>
<proteinExistence type="predicted"/>
<evidence type="ECO:0000256" key="1">
    <source>
        <dbReference type="ARBA" id="ARBA00001561"/>
    </source>
</evidence>
<dbReference type="InterPro" id="IPR051206">
    <property type="entry name" value="NAMLAA_amidase_2"/>
</dbReference>
<evidence type="ECO:0000256" key="2">
    <source>
        <dbReference type="ARBA" id="ARBA00011901"/>
    </source>
</evidence>
<keyword evidence="4" id="KW-0961">Cell wall biogenesis/degradation</keyword>
<dbReference type="Gene3D" id="3.40.80.10">
    <property type="entry name" value="Peptidoglycan recognition protein-like"/>
    <property type="match status" value="1"/>
</dbReference>
<dbReference type="InterPro" id="IPR036505">
    <property type="entry name" value="Amidase/PGRP_sf"/>
</dbReference>